<evidence type="ECO:0000313" key="2">
    <source>
        <dbReference type="Proteomes" id="UP000234275"/>
    </source>
</evidence>
<organism evidence="1 2">
    <name type="scientific">Aspergillus steynii IBT 23096</name>
    <dbReference type="NCBI Taxonomy" id="1392250"/>
    <lineage>
        <taxon>Eukaryota</taxon>
        <taxon>Fungi</taxon>
        <taxon>Dikarya</taxon>
        <taxon>Ascomycota</taxon>
        <taxon>Pezizomycotina</taxon>
        <taxon>Eurotiomycetes</taxon>
        <taxon>Eurotiomycetidae</taxon>
        <taxon>Eurotiales</taxon>
        <taxon>Aspergillaceae</taxon>
        <taxon>Aspergillus</taxon>
        <taxon>Aspergillus subgen. Circumdati</taxon>
    </lineage>
</organism>
<gene>
    <name evidence="1" type="ORF">P170DRAFT_480432</name>
</gene>
<comment type="caution">
    <text evidence="1">The sequence shown here is derived from an EMBL/GenBank/DDBJ whole genome shotgun (WGS) entry which is preliminary data.</text>
</comment>
<dbReference type="Proteomes" id="UP000234275">
    <property type="component" value="Unassembled WGS sequence"/>
</dbReference>
<dbReference type="RefSeq" id="XP_024698762.1">
    <property type="nucleotide sequence ID" value="XM_024853776.1"/>
</dbReference>
<proteinExistence type="predicted"/>
<dbReference type="GeneID" id="36561474"/>
<reference evidence="1 2" key="1">
    <citation type="submission" date="2016-12" db="EMBL/GenBank/DDBJ databases">
        <title>The genomes of Aspergillus section Nigri reveals drivers in fungal speciation.</title>
        <authorList>
            <consortium name="DOE Joint Genome Institute"/>
            <person name="Vesth T.C."/>
            <person name="Nybo J."/>
            <person name="Theobald S."/>
            <person name="Brandl J."/>
            <person name="Frisvad J.C."/>
            <person name="Nielsen K.F."/>
            <person name="Lyhne E.K."/>
            <person name="Kogle M.E."/>
            <person name="Kuo A."/>
            <person name="Riley R."/>
            <person name="Clum A."/>
            <person name="Nolan M."/>
            <person name="Lipzen A."/>
            <person name="Salamov A."/>
            <person name="Henrissat B."/>
            <person name="Wiebenga A."/>
            <person name="De Vries R.P."/>
            <person name="Grigoriev I.V."/>
            <person name="Mortensen U.H."/>
            <person name="Andersen M.R."/>
            <person name="Baker S.E."/>
        </authorList>
    </citation>
    <scope>NUCLEOTIDE SEQUENCE [LARGE SCALE GENOMIC DNA]</scope>
    <source>
        <strain evidence="1 2">IBT 23096</strain>
    </source>
</reference>
<protein>
    <submittedName>
        <fullName evidence="1">Uncharacterized protein</fullName>
    </submittedName>
</protein>
<dbReference type="AlphaFoldDB" id="A0A2I2FS48"/>
<dbReference type="VEuPathDB" id="FungiDB:P170DRAFT_480432"/>
<accession>A0A2I2FS48</accession>
<dbReference type="OrthoDB" id="4445472at2759"/>
<keyword evidence="2" id="KW-1185">Reference proteome</keyword>
<sequence>MVHVEPIRKKVDLVPIRKGNLREAGFVLDHPAPEVDHGPSKTGNKVTVVLDIPLHEHENNKSHLTADSSLHRVVQVIAFFSVRLNRNHRPPTGPVPSGYARFYVSMWTELANADKVYPELQEKLKTLAPSIPHDQAPDYPHYFEEQGLHIDGSNN</sequence>
<dbReference type="EMBL" id="MSFO01000010">
    <property type="protein sequence ID" value="PLB43460.1"/>
    <property type="molecule type" value="Genomic_DNA"/>
</dbReference>
<name>A0A2I2FS48_9EURO</name>
<evidence type="ECO:0000313" key="1">
    <source>
        <dbReference type="EMBL" id="PLB43460.1"/>
    </source>
</evidence>